<feature type="region of interest" description="Disordered" evidence="1">
    <location>
        <begin position="1"/>
        <end position="55"/>
    </location>
</feature>
<feature type="compositionally biased region" description="Low complexity" evidence="1">
    <location>
        <begin position="28"/>
        <end position="41"/>
    </location>
</feature>
<protein>
    <submittedName>
        <fullName evidence="2">Uncharacterized protein</fullName>
    </submittedName>
</protein>
<dbReference type="EMBL" id="CADCTS010000051">
    <property type="protein sequence ID" value="CAA9288627.1"/>
    <property type="molecule type" value="Genomic_DNA"/>
</dbReference>
<evidence type="ECO:0000313" key="2">
    <source>
        <dbReference type="EMBL" id="CAA9288627.1"/>
    </source>
</evidence>
<proteinExistence type="predicted"/>
<sequence length="55" mass="5893">DPRARRPAGSTVVTVSSRCRGRGRRYGRGSPPRSRRTGQSPTLLGSARAATRVSL</sequence>
<name>A0A6J4JVD6_9ACTN</name>
<feature type="non-terminal residue" evidence="2">
    <location>
        <position position="1"/>
    </location>
</feature>
<evidence type="ECO:0000256" key="1">
    <source>
        <dbReference type="SAM" id="MobiDB-lite"/>
    </source>
</evidence>
<reference evidence="2" key="1">
    <citation type="submission" date="2020-02" db="EMBL/GenBank/DDBJ databases">
        <authorList>
            <person name="Meier V. D."/>
        </authorList>
    </citation>
    <scope>NUCLEOTIDE SEQUENCE</scope>
    <source>
        <strain evidence="2">AVDCRST_MAG48</strain>
    </source>
</reference>
<dbReference type="AlphaFoldDB" id="A0A6J4JVD6"/>
<accession>A0A6J4JVD6</accession>
<feature type="compositionally biased region" description="Low complexity" evidence="1">
    <location>
        <begin position="9"/>
        <end position="18"/>
    </location>
</feature>
<gene>
    <name evidence="2" type="ORF">AVDCRST_MAG48-344</name>
</gene>
<organism evidence="2">
    <name type="scientific">uncultured Friedmanniella sp</name>
    <dbReference type="NCBI Taxonomy" id="335381"/>
    <lineage>
        <taxon>Bacteria</taxon>
        <taxon>Bacillati</taxon>
        <taxon>Actinomycetota</taxon>
        <taxon>Actinomycetes</taxon>
        <taxon>Propionibacteriales</taxon>
        <taxon>Nocardioidaceae</taxon>
        <taxon>Friedmanniella</taxon>
        <taxon>environmental samples</taxon>
    </lineage>
</organism>
<feature type="non-terminal residue" evidence="2">
    <location>
        <position position="55"/>
    </location>
</feature>